<evidence type="ECO:0000256" key="10">
    <source>
        <dbReference type="SAM" id="Phobius"/>
    </source>
</evidence>
<feature type="compositionally biased region" description="Low complexity" evidence="9">
    <location>
        <begin position="720"/>
        <end position="733"/>
    </location>
</feature>
<keyword evidence="7 10" id="KW-1133">Transmembrane helix</keyword>
<dbReference type="Gene3D" id="3.40.50.300">
    <property type="entry name" value="P-loop containing nucleotide triphosphate hydrolases"/>
    <property type="match status" value="2"/>
</dbReference>
<evidence type="ECO:0000313" key="13">
    <source>
        <dbReference type="Proteomes" id="UP000515158"/>
    </source>
</evidence>
<comment type="subcellular location">
    <subcellularLocation>
        <location evidence="1">Membrane</location>
        <topology evidence="1">Multi-pass membrane protein</topology>
    </subcellularLocation>
</comment>
<keyword evidence="8 10" id="KW-0472">Membrane</keyword>
<dbReference type="SMART" id="SM00382">
    <property type="entry name" value="AAA"/>
    <property type="match status" value="2"/>
</dbReference>
<comment type="similarity">
    <text evidence="2">Belongs to the ABC transporter superfamily. ABCC family. Conjugate transporter (TC 3.A.1.208) subfamily.</text>
</comment>
<accession>A0A6P9AH00</accession>
<feature type="transmembrane region" description="Helical" evidence="10">
    <location>
        <begin position="228"/>
        <end position="247"/>
    </location>
</feature>
<evidence type="ECO:0000256" key="2">
    <source>
        <dbReference type="ARBA" id="ARBA00009726"/>
    </source>
</evidence>
<dbReference type="InterPro" id="IPR036640">
    <property type="entry name" value="ABC1_TM_sf"/>
</dbReference>
<keyword evidence="5" id="KW-0547">Nucleotide-binding</keyword>
<feature type="region of interest" description="Disordered" evidence="9">
    <location>
        <begin position="687"/>
        <end position="754"/>
    </location>
</feature>
<feature type="transmembrane region" description="Helical" evidence="10">
    <location>
        <begin position="253"/>
        <end position="272"/>
    </location>
</feature>
<dbReference type="CDD" id="cd18579">
    <property type="entry name" value="ABC_6TM_ABCC_D1"/>
    <property type="match status" value="1"/>
</dbReference>
<dbReference type="FunFam" id="3.40.50.300:FF:000163">
    <property type="entry name" value="Multidrug resistance-associated protein member 4"/>
    <property type="match status" value="1"/>
</dbReference>
<dbReference type="CDD" id="cd03244">
    <property type="entry name" value="ABCC_MRP_domain2"/>
    <property type="match status" value="1"/>
</dbReference>
<dbReference type="GeneID" id="117653306"/>
<dbReference type="PROSITE" id="PS50929">
    <property type="entry name" value="ABC_TM1F"/>
    <property type="match status" value="2"/>
</dbReference>
<dbReference type="KEGG" id="tpal:117653306"/>
<feature type="transmembrane region" description="Helical" evidence="10">
    <location>
        <begin position="113"/>
        <end position="133"/>
    </location>
</feature>
<dbReference type="GO" id="GO:0005524">
    <property type="term" value="F:ATP binding"/>
    <property type="evidence" value="ECO:0007669"/>
    <property type="project" value="UniProtKB-KW"/>
</dbReference>
<organism evidence="14">
    <name type="scientific">Thrips palmi</name>
    <name type="common">Melon thrips</name>
    <dbReference type="NCBI Taxonomy" id="161013"/>
    <lineage>
        <taxon>Eukaryota</taxon>
        <taxon>Metazoa</taxon>
        <taxon>Ecdysozoa</taxon>
        <taxon>Arthropoda</taxon>
        <taxon>Hexapoda</taxon>
        <taxon>Insecta</taxon>
        <taxon>Pterygota</taxon>
        <taxon>Neoptera</taxon>
        <taxon>Paraneoptera</taxon>
        <taxon>Thysanoptera</taxon>
        <taxon>Terebrantia</taxon>
        <taxon>Thripoidea</taxon>
        <taxon>Thripidae</taxon>
        <taxon>Thrips</taxon>
    </lineage>
</organism>
<gene>
    <name evidence="14" type="primary">LOC117653306</name>
</gene>
<protein>
    <submittedName>
        <fullName evidence="14">Multidrug resistance-associated protein 4-like isoform X1</fullName>
    </submittedName>
</protein>
<feature type="compositionally biased region" description="Polar residues" evidence="9">
    <location>
        <begin position="698"/>
        <end position="710"/>
    </location>
</feature>
<name>A0A6P9AH00_THRPL</name>
<proteinExistence type="inferred from homology"/>
<dbReference type="InterPro" id="IPR017871">
    <property type="entry name" value="ABC_transporter-like_CS"/>
</dbReference>
<feature type="domain" description="ABC transporter" evidence="11">
    <location>
        <begin position="459"/>
        <end position="684"/>
    </location>
</feature>
<dbReference type="FunFam" id="3.40.50.300:FF:000482">
    <property type="entry name" value="Multidrug resistance-associated protein member 4"/>
    <property type="match status" value="1"/>
</dbReference>
<dbReference type="RefSeq" id="XP_034254796.1">
    <property type="nucleotide sequence ID" value="XM_034398905.1"/>
</dbReference>
<evidence type="ECO:0000259" key="11">
    <source>
        <dbReference type="PROSITE" id="PS50893"/>
    </source>
</evidence>
<evidence type="ECO:0000259" key="12">
    <source>
        <dbReference type="PROSITE" id="PS50929"/>
    </source>
</evidence>
<keyword evidence="3" id="KW-0813">Transport</keyword>
<evidence type="ECO:0000256" key="7">
    <source>
        <dbReference type="ARBA" id="ARBA00022989"/>
    </source>
</evidence>
<keyword evidence="6" id="KW-0067">ATP-binding</keyword>
<dbReference type="FunFam" id="1.20.1560.10:FF:000014">
    <property type="entry name" value="Multidrug resistance-associated protein member 4"/>
    <property type="match status" value="1"/>
</dbReference>
<dbReference type="InterPro" id="IPR027417">
    <property type="entry name" value="P-loop_NTPase"/>
</dbReference>
<feature type="domain" description="ABC transporter" evidence="11">
    <location>
        <begin position="1129"/>
        <end position="1361"/>
    </location>
</feature>
<dbReference type="Proteomes" id="UP000515158">
    <property type="component" value="Unplaced"/>
</dbReference>
<dbReference type="InterPro" id="IPR050173">
    <property type="entry name" value="ABC_transporter_C-like"/>
</dbReference>
<dbReference type="GO" id="GO:0016020">
    <property type="term" value="C:membrane"/>
    <property type="evidence" value="ECO:0007669"/>
    <property type="project" value="UniProtKB-SubCell"/>
</dbReference>
<feature type="domain" description="ABC transmembrane type-1" evidence="12">
    <location>
        <begin position="120"/>
        <end position="387"/>
    </location>
</feature>
<feature type="transmembrane region" description="Helical" evidence="10">
    <location>
        <begin position="336"/>
        <end position="357"/>
    </location>
</feature>
<feature type="domain" description="ABC transmembrane type-1" evidence="12">
    <location>
        <begin position="781"/>
        <end position="1092"/>
    </location>
</feature>
<reference evidence="14" key="1">
    <citation type="submission" date="2025-08" db="UniProtKB">
        <authorList>
            <consortium name="RefSeq"/>
        </authorList>
    </citation>
    <scope>IDENTIFICATION</scope>
    <source>
        <tissue evidence="14">Total insect</tissue>
    </source>
</reference>
<dbReference type="GO" id="GO:0140359">
    <property type="term" value="F:ABC-type transporter activity"/>
    <property type="evidence" value="ECO:0007669"/>
    <property type="project" value="InterPro"/>
</dbReference>
<feature type="transmembrane region" description="Helical" evidence="10">
    <location>
        <begin position="369"/>
        <end position="388"/>
    </location>
</feature>
<dbReference type="InterPro" id="IPR003439">
    <property type="entry name" value="ABC_transporter-like_ATP-bd"/>
</dbReference>
<dbReference type="PROSITE" id="PS00211">
    <property type="entry name" value="ABC_TRANSPORTER_1"/>
    <property type="match status" value="2"/>
</dbReference>
<keyword evidence="4 10" id="KW-0812">Transmembrane</keyword>
<dbReference type="PANTHER" id="PTHR24223">
    <property type="entry name" value="ATP-BINDING CASSETTE SUB-FAMILY C"/>
    <property type="match status" value="1"/>
</dbReference>
<evidence type="ECO:0000313" key="14">
    <source>
        <dbReference type="RefSeq" id="XP_034254796.1"/>
    </source>
</evidence>
<feature type="transmembrane region" description="Helical" evidence="10">
    <location>
        <begin position="153"/>
        <end position="173"/>
    </location>
</feature>
<dbReference type="FunFam" id="1.20.1560.10:FF:000026">
    <property type="entry name" value="Multidrug resistance-associated protein lethal(2)03659"/>
    <property type="match status" value="1"/>
</dbReference>
<dbReference type="SUPFAM" id="SSF90123">
    <property type="entry name" value="ABC transporter transmembrane region"/>
    <property type="match status" value="2"/>
</dbReference>
<dbReference type="Pfam" id="PF00005">
    <property type="entry name" value="ABC_tran"/>
    <property type="match status" value="2"/>
</dbReference>
<dbReference type="SUPFAM" id="SSF52540">
    <property type="entry name" value="P-loop containing nucleoside triphosphate hydrolases"/>
    <property type="match status" value="2"/>
</dbReference>
<feature type="transmembrane region" description="Helical" evidence="10">
    <location>
        <begin position="777"/>
        <end position="794"/>
    </location>
</feature>
<evidence type="ECO:0000256" key="4">
    <source>
        <dbReference type="ARBA" id="ARBA00022692"/>
    </source>
</evidence>
<sequence length="1388" mass="155705">MRSALSASPAVRAERWRWSRSRPSTHSCECAASERAWPRTTRPKRWIYPFFWKGWKRTLEVEDIYDPLKVDQSVVLGDKLAANWELELSRQNEKSSRPPSLIRSLLRTFTTDLIILAIPMLIEITLNITQSILLGKLLSHFRPVPLVSREDAMIYAGAMVLCTLISLVCRNTYELTAYHTGLRIRAACCSIIYRKALRLSSSAMGDMASGQVVNLLSNDVSRFDIMSIFFHYMWTAPLLTVVIMVLFVRDGGLPALCGFSVILSVTLAQSYIGKLSSKFRRYIALRTDERVRLVNEVISGIQVIKMYAWEKPFIALIRMARVKELFELRKTATVRAIFMTAHLCTTRLSLFVSILAVSMVGTRITSDKVFVFHSYYNVISWALSGMFVRGCAELSESYTSIQRIQSFLLKEEFTSVPSIENKNGKHENEPSKKNEETKALLNGTKPVPFIEPLDENCRLMLDNVEAKWNLDSPNLSLDKMSFSVAKGQLLAIIGPVGAGKSSVLQSILGELKPLEGKGSVKINGKISYASQDSWVFAATVRQNILFGSAYDKKRYEKVVKSCALLKDFEQFPQGDFTIIGERGVSLSGGQKARINLARAVYRDADIYLLDDPLSAVDTHVGQHLFDECMRGILRQKTVVLVTHQLQYLKGADLILLIQNGRSVALGTYQEIVNTGIDYAKLLKEEEDNDDSKSEASNTNELVPQQLSLRRSTSRERKKSNVSSFTSSLVSLHSQKSDGKEEQPQQPTSPLVDKMEASSKGVVEGSVYLHYFKASGSLLLLLVVIFFFILTQIAASGTDYWVAYWTKIEDNRPRLDGEFNSTYPKVNYTAVPMNNTASDAVMPLMDLSTDLCAYIYAGLAFSTLFICVIRSAVYYYLVLRISQRLHDFMFSSVIAAPMRFFDTNPSGRILNRFAKDMGSVDEILPKIILDSSQVILNLAGSFTLTVITNYFLLIPLSVMFVILRCLQKFYLKTSKDVKRIEGMVRSPVFSHLNVSLQGMVTIRAFGAQRLLKEEFDKHQDLHSGAWFMHLAGSSAFSFLLEFTTLCYNMIVLISLFAYTQESSGGEVGLAITQCMSLLGMLQWGIRQSTEVANNMMATERIIEYVQLPPEQKALAKESKLAVDWPQKGCVKLDHVYLKYSDDEDPVLRDLNITIQPGEKVGIVGRTGAGKSSLIATLFRMAVVEGHVVIDDVDTGNVTLTKLRSSISIIPQDPVLFSGTMRYNLDPFNEYKDEKLWQALDEVELKDVLSSELGLNSRVLERGSNFSVGQRQLVCLARAILRANKILMMDEATANVDPQTDKLIQTTIREKFKACTVLTVAHRLNTVIDSDRVLVMDSGSVVEFDHPHKLLERPGGVFTGMINQLEGHGAEQLKQTAKQHYKNHHAPAEN</sequence>
<feature type="transmembrane region" description="Helical" evidence="10">
    <location>
        <begin position="946"/>
        <end position="965"/>
    </location>
</feature>
<dbReference type="InterPro" id="IPR044746">
    <property type="entry name" value="ABCC_6TM_D1"/>
</dbReference>
<evidence type="ECO:0000256" key="1">
    <source>
        <dbReference type="ARBA" id="ARBA00004141"/>
    </source>
</evidence>
<dbReference type="InterPro" id="IPR003593">
    <property type="entry name" value="AAA+_ATPase"/>
</dbReference>
<dbReference type="PANTHER" id="PTHR24223:SF456">
    <property type="entry name" value="MULTIDRUG RESISTANCE-ASSOCIATED PROTEIN LETHAL(2)03659"/>
    <property type="match status" value="1"/>
</dbReference>
<dbReference type="InParanoid" id="A0A6P9AH00"/>
<evidence type="ECO:0000256" key="5">
    <source>
        <dbReference type="ARBA" id="ARBA00022741"/>
    </source>
</evidence>
<evidence type="ECO:0000256" key="9">
    <source>
        <dbReference type="SAM" id="MobiDB-lite"/>
    </source>
</evidence>
<dbReference type="OrthoDB" id="6500128at2759"/>
<evidence type="ECO:0000256" key="8">
    <source>
        <dbReference type="ARBA" id="ARBA00023136"/>
    </source>
</evidence>
<feature type="transmembrane region" description="Helical" evidence="10">
    <location>
        <begin position="852"/>
        <end position="877"/>
    </location>
</feature>
<dbReference type="InterPro" id="IPR011527">
    <property type="entry name" value="ABC1_TM_dom"/>
</dbReference>
<dbReference type="Gene3D" id="1.20.1560.10">
    <property type="entry name" value="ABC transporter type 1, transmembrane domain"/>
    <property type="match status" value="2"/>
</dbReference>
<dbReference type="GO" id="GO:0016887">
    <property type="term" value="F:ATP hydrolysis activity"/>
    <property type="evidence" value="ECO:0007669"/>
    <property type="project" value="InterPro"/>
</dbReference>
<dbReference type="PROSITE" id="PS50893">
    <property type="entry name" value="ABC_TRANSPORTER_2"/>
    <property type="match status" value="2"/>
</dbReference>
<dbReference type="CDD" id="cd03250">
    <property type="entry name" value="ABCC_MRP_domain1"/>
    <property type="match status" value="1"/>
</dbReference>
<dbReference type="Pfam" id="PF00664">
    <property type="entry name" value="ABC_membrane"/>
    <property type="match status" value="2"/>
</dbReference>
<evidence type="ECO:0000256" key="6">
    <source>
        <dbReference type="ARBA" id="ARBA00022840"/>
    </source>
</evidence>
<evidence type="ECO:0000256" key="3">
    <source>
        <dbReference type="ARBA" id="ARBA00022448"/>
    </source>
</evidence>
<keyword evidence="13" id="KW-1185">Reference proteome</keyword>